<dbReference type="GO" id="GO:0016020">
    <property type="term" value="C:membrane"/>
    <property type="evidence" value="ECO:0007669"/>
    <property type="project" value="InterPro"/>
</dbReference>
<dbReference type="Pfam" id="PF14999">
    <property type="entry name" value="Shadoo"/>
    <property type="match status" value="1"/>
</dbReference>
<feature type="compositionally biased region" description="Low complexity" evidence="1">
    <location>
        <begin position="131"/>
        <end position="142"/>
    </location>
</feature>
<sequence length="154" mass="16081">MSLRVCPPPILGRRPRAKSGLGARVQGLRHRRLLPTPPRPLERFRQKPKAGKSGRRDPGARGGRGWEPGRASAGPGRGVERPPGSAAGLAAGSGWRRTTGPGERGLEDDEDAAPATGRGLRGPGRARGQVRPPARALPAASPNSDPGRPLATSR</sequence>
<organism evidence="2 3">
    <name type="scientific">Suricata suricatta</name>
    <name type="common">Meerkat</name>
    <dbReference type="NCBI Taxonomy" id="37032"/>
    <lineage>
        <taxon>Eukaryota</taxon>
        <taxon>Metazoa</taxon>
        <taxon>Chordata</taxon>
        <taxon>Craniata</taxon>
        <taxon>Vertebrata</taxon>
        <taxon>Euteleostomi</taxon>
        <taxon>Mammalia</taxon>
        <taxon>Eutheria</taxon>
        <taxon>Laurasiatheria</taxon>
        <taxon>Carnivora</taxon>
        <taxon>Feliformia</taxon>
        <taxon>Herpestidae</taxon>
        <taxon>Suricata</taxon>
    </lineage>
</organism>
<name>A0A673SRW1_SURSU</name>
<dbReference type="AlphaFoldDB" id="A0A673SRW1"/>
<feature type="region of interest" description="Disordered" evidence="1">
    <location>
        <begin position="1"/>
        <end position="154"/>
    </location>
</feature>
<feature type="compositionally biased region" description="Low complexity" evidence="1">
    <location>
        <begin position="84"/>
        <end position="94"/>
    </location>
</feature>
<evidence type="ECO:0000256" key="1">
    <source>
        <dbReference type="SAM" id="MobiDB-lite"/>
    </source>
</evidence>
<reference evidence="2 3" key="1">
    <citation type="submission" date="2019-05" db="EMBL/GenBank/DDBJ databases">
        <title>A Chromosome-scale Meerkat (S. suricatta) Genome Assembly.</title>
        <authorList>
            <person name="Dudchenko O."/>
            <person name="Lieberman Aiden E."/>
            <person name="Tung J."/>
            <person name="Barreiro L.B."/>
            <person name="Clutton-Brock T.H."/>
        </authorList>
    </citation>
    <scope>NUCLEOTIDE SEQUENCE [LARGE SCALE GENOMIC DNA]</scope>
</reference>
<dbReference type="Proteomes" id="UP000472268">
    <property type="component" value="Chromosome 2"/>
</dbReference>
<dbReference type="Ensembl" id="ENSSSUT00005002642.1">
    <property type="protein sequence ID" value="ENSSSUP00005002263.1"/>
    <property type="gene ID" value="ENSSSUG00005001536.1"/>
</dbReference>
<reference evidence="2" key="3">
    <citation type="submission" date="2025-09" db="UniProtKB">
        <authorList>
            <consortium name="Ensembl"/>
        </authorList>
    </citation>
    <scope>IDENTIFICATION</scope>
</reference>
<evidence type="ECO:0000313" key="2">
    <source>
        <dbReference type="Ensembl" id="ENSSSUP00005002263.1"/>
    </source>
</evidence>
<evidence type="ECO:0000313" key="3">
    <source>
        <dbReference type="Proteomes" id="UP000472268"/>
    </source>
</evidence>
<accession>A0A673SRW1</accession>
<gene>
    <name evidence="2" type="primary">SPRN</name>
</gene>
<protein>
    <submittedName>
        <fullName evidence="2">Uncharacterized protein</fullName>
    </submittedName>
</protein>
<proteinExistence type="predicted"/>
<dbReference type="InterPro" id="IPR029238">
    <property type="entry name" value="Shadoo"/>
</dbReference>
<reference evidence="2" key="2">
    <citation type="submission" date="2025-08" db="UniProtKB">
        <authorList>
            <consortium name="Ensembl"/>
        </authorList>
    </citation>
    <scope>IDENTIFICATION</scope>
</reference>
<feature type="compositionally biased region" description="Pro residues" evidence="1">
    <location>
        <begin position="1"/>
        <end position="10"/>
    </location>
</feature>
<keyword evidence="3" id="KW-1185">Reference proteome</keyword>